<name>A0A3R9RJL3_9CREN</name>
<dbReference type="GeneID" id="6094292"/>
<dbReference type="OMA" id="EQEAQYG"/>
<dbReference type="AlphaFoldDB" id="A0A3R9RJL3"/>
<evidence type="ECO:0000256" key="1">
    <source>
        <dbReference type="ARBA" id="ARBA00006315"/>
    </source>
</evidence>
<evidence type="ECO:0000313" key="3">
    <source>
        <dbReference type="EMBL" id="RSN70575.1"/>
    </source>
</evidence>
<organism evidence="3 4">
    <name type="scientific">Candidatus Korarchaeum cryptofilum</name>
    <dbReference type="NCBI Taxonomy" id="498846"/>
    <lineage>
        <taxon>Archaea</taxon>
        <taxon>Thermoproteota</taxon>
        <taxon>Candidatus Korarchaeia</taxon>
        <taxon>Candidatus Korarchaeales</taxon>
        <taxon>Candidatus Korarchaeaceae</taxon>
        <taxon>Candidatus Korarchaeum</taxon>
    </lineage>
</organism>
<proteinExistence type="inferred from homology"/>
<dbReference type="HAMAP" id="MF_00055">
    <property type="entry name" value="MEMO1"/>
    <property type="match status" value="1"/>
</dbReference>
<sequence length="285" mass="30621">MKLGLRKPAVAGSFYPSRSDDLLKLLDSLFRGAGSGGIPSPNPAGERRIASMMVPHAGYIYSGKTAASAYSILAQDGIPETFVIIGPNHTGLGSAFSATKSKFWETPLGRVEVDLELAEAISRYFGDLDFDDLAHTWEHSIEVQVPFLQSIYGASLKILPIVMAIQEPEPSIDLGKSIALASEKLGRDVLVIASSDMSHYLPEGEAIRRDRAAIDAILNMDVHSLFRIIQELDVSMCGPGPVSVAISFAKLKGVSKGELVRYSTSAETSGDKSFVVGYASVVFRL</sequence>
<dbReference type="SUPFAM" id="SSF53213">
    <property type="entry name" value="LigB-like"/>
    <property type="match status" value="1"/>
</dbReference>
<comment type="similarity">
    <text evidence="1 2">Belongs to the MEMO1 family.</text>
</comment>
<evidence type="ECO:0000256" key="2">
    <source>
        <dbReference type="HAMAP-Rule" id="MF_00055"/>
    </source>
</evidence>
<dbReference type="Proteomes" id="UP000278149">
    <property type="component" value="Unassembled WGS sequence"/>
</dbReference>
<comment type="caution">
    <text evidence="3">The sequence shown here is derived from an EMBL/GenBank/DDBJ whole genome shotgun (WGS) entry which is preliminary data.</text>
</comment>
<reference evidence="3 4" key="1">
    <citation type="submission" date="2018-10" db="EMBL/GenBank/DDBJ databases">
        <title>Co-occurring genomic capacity for anaerobic methane metabolism and dissimilatory sulfite reduction discovered in the Korarchaeota.</title>
        <authorList>
            <person name="Mckay L.J."/>
            <person name="Dlakic M."/>
            <person name="Fields M.W."/>
            <person name="Delmont T.O."/>
            <person name="Eren A.M."/>
            <person name="Jay Z.J."/>
            <person name="Klingelsmith K.B."/>
            <person name="Rusch D.B."/>
            <person name="Inskeep W.P."/>
        </authorList>
    </citation>
    <scope>NUCLEOTIDE SEQUENCE [LARGE SCALE GENOMIC DNA]</scope>
    <source>
        <strain evidence="3 4">WS</strain>
    </source>
</reference>
<gene>
    <name evidence="3" type="ORF">D9Q81_00780</name>
</gene>
<accession>A0A3R9RJL3</accession>
<dbReference type="RefSeq" id="WP_012309658.1">
    <property type="nucleotide sequence ID" value="NZ_RCOR01000006.1"/>
</dbReference>
<dbReference type="PANTHER" id="PTHR11060:SF0">
    <property type="entry name" value="PROTEIN MEMO1"/>
    <property type="match status" value="1"/>
</dbReference>
<dbReference type="NCBIfam" id="NF001987">
    <property type="entry name" value="PRK00782.1"/>
    <property type="match status" value="1"/>
</dbReference>
<dbReference type="PANTHER" id="PTHR11060">
    <property type="entry name" value="PROTEIN MEMO1"/>
    <property type="match status" value="1"/>
</dbReference>
<dbReference type="Pfam" id="PF01875">
    <property type="entry name" value="Memo"/>
    <property type="match status" value="1"/>
</dbReference>
<protein>
    <recommendedName>
        <fullName evidence="2">MEMO1 family protein D9Q81_00780</fullName>
    </recommendedName>
</protein>
<dbReference type="EMBL" id="RCOR01000006">
    <property type="protein sequence ID" value="RSN70575.1"/>
    <property type="molecule type" value="Genomic_DNA"/>
</dbReference>
<evidence type="ECO:0000313" key="4">
    <source>
        <dbReference type="Proteomes" id="UP000278149"/>
    </source>
</evidence>
<dbReference type="Gene3D" id="3.40.830.10">
    <property type="entry name" value="LigB-like"/>
    <property type="match status" value="1"/>
</dbReference>
<dbReference type="CDD" id="cd07361">
    <property type="entry name" value="MEMO_like"/>
    <property type="match status" value="1"/>
</dbReference>
<dbReference type="InterPro" id="IPR002737">
    <property type="entry name" value="MEMO1_fam"/>
</dbReference>
<dbReference type="NCBIfam" id="TIGR04336">
    <property type="entry name" value="AmmeMemoSam_B"/>
    <property type="match status" value="1"/>
</dbReference>